<dbReference type="EC" id="3.2.2.27" evidence="4 10"/>
<comment type="similarity">
    <text evidence="3 10 12">Belongs to the uracil-DNA glycosylase (UDG) superfamily. UNG family.</text>
</comment>
<dbReference type="InterPro" id="IPR036895">
    <property type="entry name" value="Uracil-DNA_glycosylase-like_sf"/>
</dbReference>
<evidence type="ECO:0000313" key="14">
    <source>
        <dbReference type="EMBL" id="MCZ6161550.1"/>
    </source>
</evidence>
<evidence type="ECO:0000256" key="12">
    <source>
        <dbReference type="RuleBase" id="RU003780"/>
    </source>
</evidence>
<evidence type="ECO:0000313" key="15">
    <source>
        <dbReference type="Proteomes" id="UP001075461"/>
    </source>
</evidence>
<comment type="caution">
    <text evidence="14">The sequence shown here is derived from an EMBL/GenBank/DDBJ whole genome shotgun (WGS) entry which is preliminary data.</text>
</comment>
<evidence type="ECO:0000256" key="3">
    <source>
        <dbReference type="ARBA" id="ARBA00008184"/>
    </source>
</evidence>
<dbReference type="InterPro" id="IPR002043">
    <property type="entry name" value="UDG_fam1"/>
</dbReference>
<name>A0A9Q4KNV2_9BACT</name>
<evidence type="ECO:0000256" key="5">
    <source>
        <dbReference type="ARBA" id="ARBA00018429"/>
    </source>
</evidence>
<evidence type="ECO:0000256" key="4">
    <source>
        <dbReference type="ARBA" id="ARBA00012030"/>
    </source>
</evidence>
<dbReference type="FunFam" id="3.40.470.10:FF:000001">
    <property type="entry name" value="Uracil-DNA glycosylase"/>
    <property type="match status" value="1"/>
</dbReference>
<dbReference type="Gene3D" id="3.40.470.10">
    <property type="entry name" value="Uracil-DNA glycosylase-like domain"/>
    <property type="match status" value="1"/>
</dbReference>
<evidence type="ECO:0000259" key="13">
    <source>
        <dbReference type="SMART" id="SM00986"/>
    </source>
</evidence>
<feature type="domain" description="Uracil-DNA glycosylase-like" evidence="13">
    <location>
        <begin position="55"/>
        <end position="214"/>
    </location>
</feature>
<dbReference type="NCBIfam" id="NF003589">
    <property type="entry name" value="PRK05254.1-2"/>
    <property type="match status" value="1"/>
</dbReference>
<dbReference type="NCBIfam" id="NF003592">
    <property type="entry name" value="PRK05254.1-5"/>
    <property type="match status" value="1"/>
</dbReference>
<dbReference type="GO" id="GO:0097510">
    <property type="term" value="P:base-excision repair, AP site formation via deaminated base removal"/>
    <property type="evidence" value="ECO:0007669"/>
    <property type="project" value="TreeGrafter"/>
</dbReference>
<protein>
    <recommendedName>
        <fullName evidence="5 10">Uracil-DNA glycosylase</fullName>
        <shortName evidence="10">UDG</shortName>
        <ecNumber evidence="4 10">3.2.2.27</ecNumber>
    </recommendedName>
</protein>
<dbReference type="NCBIfam" id="NF003591">
    <property type="entry name" value="PRK05254.1-4"/>
    <property type="match status" value="1"/>
</dbReference>
<comment type="function">
    <text evidence="2 10 12">Excises uracil residues from the DNA which can arise as a result of misincorporation of dUMP residues by DNA polymerase or due to deamination of cytosine.</text>
</comment>
<dbReference type="SMART" id="SM00987">
    <property type="entry name" value="UreE_C"/>
    <property type="match status" value="1"/>
</dbReference>
<keyword evidence="7 10" id="KW-0227">DNA damage</keyword>
<dbReference type="InterPro" id="IPR018085">
    <property type="entry name" value="Ura-DNA_Glyclase_AS"/>
</dbReference>
<sequence length="230" mass="26014">MSILLENVKIEKSWKEALKDEFLSPYFENLKENLIISKKYATVFPPSNLIFNAFNLTPFDKVKVVILGQDPYHGDNQAMGLSFSVPKGVKIPPSLINIYKEIYDDLGINEPNSGDLTYWAKQGVLLLNASLSVEKGKPNSHKDFGWHLFSDAVIKKISDEKYGVIFLLWGNFAKNKANLIDQNKHFILTAPHPSPLARGGFFGCKHFSKTNEILKKLGKSPIDWDLNNFI</sequence>
<dbReference type="Proteomes" id="UP001075461">
    <property type="component" value="Unassembled WGS sequence"/>
</dbReference>
<keyword evidence="14" id="KW-0326">Glycosidase</keyword>
<comment type="subcellular location">
    <subcellularLocation>
        <location evidence="10">Cytoplasm</location>
    </subcellularLocation>
</comment>
<evidence type="ECO:0000256" key="11">
    <source>
        <dbReference type="PROSITE-ProRule" id="PRU10072"/>
    </source>
</evidence>
<dbReference type="GO" id="GO:0005737">
    <property type="term" value="C:cytoplasm"/>
    <property type="evidence" value="ECO:0007669"/>
    <property type="project" value="UniProtKB-SubCell"/>
</dbReference>
<keyword evidence="6 10" id="KW-0963">Cytoplasm</keyword>
<dbReference type="EMBL" id="JAPXGP010000002">
    <property type="protein sequence ID" value="MCZ6161550.1"/>
    <property type="molecule type" value="Genomic_DNA"/>
</dbReference>
<keyword evidence="8 10" id="KW-0378">Hydrolase</keyword>
<proteinExistence type="inferred from homology"/>
<dbReference type="PANTHER" id="PTHR11264">
    <property type="entry name" value="URACIL-DNA GLYCOSYLASE"/>
    <property type="match status" value="1"/>
</dbReference>
<evidence type="ECO:0000256" key="8">
    <source>
        <dbReference type="ARBA" id="ARBA00022801"/>
    </source>
</evidence>
<dbReference type="SMART" id="SM00986">
    <property type="entry name" value="UDG"/>
    <property type="match status" value="1"/>
</dbReference>
<dbReference type="InterPro" id="IPR005122">
    <property type="entry name" value="Uracil-DNA_glycosylase-like"/>
</dbReference>
<evidence type="ECO:0000256" key="1">
    <source>
        <dbReference type="ARBA" id="ARBA00001400"/>
    </source>
</evidence>
<dbReference type="PANTHER" id="PTHR11264:SF0">
    <property type="entry name" value="URACIL-DNA GLYCOSYLASE"/>
    <property type="match status" value="1"/>
</dbReference>
<dbReference type="Pfam" id="PF03167">
    <property type="entry name" value="UDG"/>
    <property type="match status" value="1"/>
</dbReference>
<comment type="catalytic activity">
    <reaction evidence="1 10 12">
        <text>Hydrolyzes single-stranded DNA or mismatched double-stranded DNA and polynucleotides, releasing free uracil.</text>
        <dbReference type="EC" id="3.2.2.27"/>
    </reaction>
</comment>
<evidence type="ECO:0000256" key="10">
    <source>
        <dbReference type="HAMAP-Rule" id="MF_00148"/>
    </source>
</evidence>
<dbReference type="GO" id="GO:0004844">
    <property type="term" value="F:uracil DNA N-glycosylase activity"/>
    <property type="evidence" value="ECO:0007669"/>
    <property type="project" value="UniProtKB-UniRule"/>
</dbReference>
<dbReference type="PROSITE" id="PS00130">
    <property type="entry name" value="U_DNA_GLYCOSYLASE"/>
    <property type="match status" value="1"/>
</dbReference>
<dbReference type="NCBIfam" id="NF003588">
    <property type="entry name" value="PRK05254.1-1"/>
    <property type="match status" value="1"/>
</dbReference>
<dbReference type="SUPFAM" id="SSF52141">
    <property type="entry name" value="Uracil-DNA glycosylase-like"/>
    <property type="match status" value="1"/>
</dbReference>
<accession>A0A9Q4KNV2</accession>
<evidence type="ECO:0000256" key="2">
    <source>
        <dbReference type="ARBA" id="ARBA00002631"/>
    </source>
</evidence>
<evidence type="ECO:0000256" key="9">
    <source>
        <dbReference type="ARBA" id="ARBA00023204"/>
    </source>
</evidence>
<dbReference type="AlphaFoldDB" id="A0A9Q4KNV2"/>
<gene>
    <name evidence="10 14" type="primary">ung</name>
    <name evidence="14" type="ORF">O6B92_04250</name>
</gene>
<evidence type="ECO:0000256" key="6">
    <source>
        <dbReference type="ARBA" id="ARBA00022490"/>
    </source>
</evidence>
<dbReference type="CDD" id="cd10027">
    <property type="entry name" value="UDG-F1-like"/>
    <property type="match status" value="1"/>
</dbReference>
<dbReference type="NCBIfam" id="TIGR00628">
    <property type="entry name" value="ung"/>
    <property type="match status" value="1"/>
</dbReference>
<dbReference type="RefSeq" id="WP_050335740.1">
    <property type="nucleotide sequence ID" value="NZ_JAPXGM010000001.1"/>
</dbReference>
<dbReference type="HAMAP" id="MF_00148">
    <property type="entry name" value="UDG"/>
    <property type="match status" value="1"/>
</dbReference>
<organism evidence="14 15">
    <name type="scientific">Campylobacter ureolyticus</name>
    <dbReference type="NCBI Taxonomy" id="827"/>
    <lineage>
        <taxon>Bacteria</taxon>
        <taxon>Pseudomonadati</taxon>
        <taxon>Campylobacterota</taxon>
        <taxon>Epsilonproteobacteria</taxon>
        <taxon>Campylobacterales</taxon>
        <taxon>Campylobacteraceae</taxon>
        <taxon>Campylobacter</taxon>
    </lineage>
</organism>
<feature type="active site" description="Proton acceptor" evidence="10 11">
    <location>
        <position position="70"/>
    </location>
</feature>
<keyword evidence="9 10" id="KW-0234">DNA repair</keyword>
<evidence type="ECO:0000256" key="7">
    <source>
        <dbReference type="ARBA" id="ARBA00022763"/>
    </source>
</evidence>
<reference evidence="14" key="1">
    <citation type="submission" date="2022-12" db="EMBL/GenBank/DDBJ databases">
        <title>Species Delineation and Comparative Genomics within the Campylobacter ureolyticus Complex.</title>
        <authorList>
            <person name="Maki J."/>
            <person name="Howard M."/>
            <person name="Connelly S."/>
            <person name="Hardy D.J."/>
            <person name="Cameron A."/>
        </authorList>
    </citation>
    <scope>NUCLEOTIDE SEQUENCE</scope>
    <source>
        <strain evidence="14">URMC_786</strain>
    </source>
</reference>